<organism evidence="1 2">
    <name type="scientific">Undibacterium oligocarboniphilum</name>
    <dbReference type="NCBI Taxonomy" id="666702"/>
    <lineage>
        <taxon>Bacteria</taxon>
        <taxon>Pseudomonadati</taxon>
        <taxon>Pseudomonadota</taxon>
        <taxon>Betaproteobacteria</taxon>
        <taxon>Burkholderiales</taxon>
        <taxon>Oxalobacteraceae</taxon>
        <taxon>Undibacterium</taxon>
    </lineage>
</organism>
<proteinExistence type="predicted"/>
<dbReference type="RefSeq" id="WP_176804448.1">
    <property type="nucleotide sequence ID" value="NZ_JABXYJ010000008.1"/>
</dbReference>
<protein>
    <submittedName>
        <fullName evidence="1">Uncharacterized protein</fullName>
    </submittedName>
</protein>
<evidence type="ECO:0000313" key="2">
    <source>
        <dbReference type="Proteomes" id="UP000588051"/>
    </source>
</evidence>
<comment type="caution">
    <text evidence="1">The sequence shown here is derived from an EMBL/GenBank/DDBJ whole genome shotgun (WGS) entry which is preliminary data.</text>
</comment>
<keyword evidence="2" id="KW-1185">Reference proteome</keyword>
<dbReference type="AlphaFoldDB" id="A0A850QEL9"/>
<gene>
    <name evidence="1" type="ORF">HV832_13870</name>
</gene>
<evidence type="ECO:0000313" key="1">
    <source>
        <dbReference type="EMBL" id="NVO78912.1"/>
    </source>
</evidence>
<dbReference type="Proteomes" id="UP000588051">
    <property type="component" value="Unassembled WGS sequence"/>
</dbReference>
<name>A0A850QEL9_9BURK</name>
<sequence length="91" mass="9840">MNAIALASIPIITIPVIFATAQDSDHKAGPSCMTSTSAANQNIIDSKKTPADNPKVMMDISDTGRAHQAFFNRISEVLLLAFEILIMIDYC</sequence>
<dbReference type="EMBL" id="JABXYJ010000008">
    <property type="protein sequence ID" value="NVO78912.1"/>
    <property type="molecule type" value="Genomic_DNA"/>
</dbReference>
<accession>A0A850QEL9</accession>
<reference evidence="1 2" key="1">
    <citation type="submission" date="2020-06" db="EMBL/GenBank/DDBJ databases">
        <authorList>
            <person name="Qiu C."/>
            <person name="Liu Z."/>
        </authorList>
    </citation>
    <scope>NUCLEOTIDE SEQUENCE [LARGE SCALE GENOMIC DNA]</scope>
    <source>
        <strain evidence="1 2">EM 1</strain>
    </source>
</reference>